<keyword evidence="3" id="KW-1185">Reference proteome</keyword>
<dbReference type="AlphaFoldDB" id="A0A1S3D068"/>
<dbReference type="GeneID" id="103508636"/>
<comment type="similarity">
    <text evidence="1">Belongs to the short-chain dehydrogenases/reductases (SDR) family.</text>
</comment>
<dbReference type="KEGG" id="dci:103508636"/>
<organism evidence="3 4">
    <name type="scientific">Diaphorina citri</name>
    <name type="common">Asian citrus psyllid</name>
    <dbReference type="NCBI Taxonomy" id="121845"/>
    <lineage>
        <taxon>Eukaryota</taxon>
        <taxon>Metazoa</taxon>
        <taxon>Ecdysozoa</taxon>
        <taxon>Arthropoda</taxon>
        <taxon>Hexapoda</taxon>
        <taxon>Insecta</taxon>
        <taxon>Pterygota</taxon>
        <taxon>Neoptera</taxon>
        <taxon>Paraneoptera</taxon>
        <taxon>Hemiptera</taxon>
        <taxon>Sternorrhyncha</taxon>
        <taxon>Psylloidea</taxon>
        <taxon>Psyllidae</taxon>
        <taxon>Diaphorininae</taxon>
        <taxon>Diaphorina</taxon>
    </lineage>
</organism>
<dbReference type="RefSeq" id="XP_026678997.1">
    <property type="nucleotide sequence ID" value="XM_026823196.1"/>
</dbReference>
<dbReference type="InterPro" id="IPR036291">
    <property type="entry name" value="NAD(P)-bd_dom_sf"/>
</dbReference>
<dbReference type="Proteomes" id="UP000079169">
    <property type="component" value="Unplaced"/>
</dbReference>
<dbReference type="GO" id="GO:0016491">
    <property type="term" value="F:oxidoreductase activity"/>
    <property type="evidence" value="ECO:0007669"/>
    <property type="project" value="UniProtKB-KW"/>
</dbReference>
<protein>
    <submittedName>
        <fullName evidence="4">Uncharacterized protein LOC103508636 isoform X1</fullName>
    </submittedName>
    <submittedName>
        <fullName evidence="5">Uncharacterized protein LOC103508636 isoform X2</fullName>
    </submittedName>
</protein>
<accession>A0A1S3D068</accession>
<dbReference type="STRING" id="121845.A0A1S3D068"/>
<gene>
    <name evidence="4 5" type="primary">LOC103508636</name>
</gene>
<dbReference type="SUPFAM" id="SSF51735">
    <property type="entry name" value="NAD(P)-binding Rossmann-fold domains"/>
    <property type="match status" value="1"/>
</dbReference>
<dbReference type="PaxDb" id="121845-A0A1S3D068"/>
<dbReference type="PANTHER" id="PTHR43115:SF4">
    <property type="entry name" value="DEHYDROGENASE_REDUCTASE SDR FAMILY MEMBER 11"/>
    <property type="match status" value="1"/>
</dbReference>
<dbReference type="OMA" id="MHFYSTT"/>
<dbReference type="Pfam" id="PF00106">
    <property type="entry name" value="adh_short"/>
    <property type="match status" value="1"/>
</dbReference>
<dbReference type="InterPro" id="IPR002347">
    <property type="entry name" value="SDR_fam"/>
</dbReference>
<dbReference type="PANTHER" id="PTHR43115">
    <property type="entry name" value="DEHYDROGENASE/REDUCTASE SDR FAMILY MEMBER 11"/>
    <property type="match status" value="1"/>
</dbReference>
<evidence type="ECO:0000313" key="3">
    <source>
        <dbReference type="Proteomes" id="UP000079169"/>
    </source>
</evidence>
<dbReference type="Gene3D" id="3.40.50.720">
    <property type="entry name" value="NAD(P)-binding Rossmann-like Domain"/>
    <property type="match status" value="1"/>
</dbReference>
<evidence type="ECO:0000256" key="2">
    <source>
        <dbReference type="ARBA" id="ARBA00023002"/>
    </source>
</evidence>
<dbReference type="RefSeq" id="XP_008471414.1">
    <property type="nucleotide sequence ID" value="XM_008473192.2"/>
</dbReference>
<evidence type="ECO:0000313" key="5">
    <source>
        <dbReference type="RefSeq" id="XP_026678997.1"/>
    </source>
</evidence>
<evidence type="ECO:0000256" key="1">
    <source>
        <dbReference type="ARBA" id="ARBA00006484"/>
    </source>
</evidence>
<keyword evidence="2" id="KW-0560">Oxidoreductase</keyword>
<dbReference type="PRINTS" id="PR00081">
    <property type="entry name" value="GDHRDH"/>
</dbReference>
<evidence type="ECO:0000313" key="4">
    <source>
        <dbReference type="RefSeq" id="XP_008471414.1"/>
    </source>
</evidence>
<name>A0A1S3D068_DIACI</name>
<reference evidence="4 5" key="1">
    <citation type="submission" date="2025-04" db="UniProtKB">
        <authorList>
            <consortium name="RefSeq"/>
        </authorList>
    </citation>
    <scope>IDENTIFICATION</scope>
</reference>
<sequence length="93" mass="10452">MSVYSSTKHALKVMTKGLRAELLQQKPGIKITLLNPGLVNTPLAATWMEKDKVSFPHYIEPEHVAQAVLYIISTPQFVDVTELKVQNSAEYVR</sequence>
<proteinExistence type="inferred from homology"/>